<accession>A0AB38ZMH7</accession>
<protein>
    <submittedName>
        <fullName evidence="1">Uncharacterized protein</fullName>
    </submittedName>
</protein>
<reference evidence="1" key="1">
    <citation type="submission" date="2024-01" db="EMBL/GenBank/DDBJ databases">
        <title>Genomic and biogeographic characterisation of Mantoniella tinhauana virus 1, the first discovered Mantoniella-infecting prasinovirus.</title>
        <authorList>
            <person name="Rey Redondo E."/>
            <person name="Yung C.C.M."/>
        </authorList>
    </citation>
    <scope>NUCLEOTIDE SEQUENCE</scope>
    <source>
        <strain evidence="1">Lau Fau Shan</strain>
    </source>
</reference>
<proteinExistence type="predicted"/>
<evidence type="ECO:0000313" key="1">
    <source>
        <dbReference type="EMBL" id="XAO13475.1"/>
    </source>
</evidence>
<organism evidence="1">
    <name type="scientific">Mantoniella tinhauana virus 1</name>
    <dbReference type="NCBI Taxonomy" id="3111543"/>
    <lineage>
        <taxon>Viruses</taxon>
    </lineage>
</organism>
<dbReference type="EMBL" id="PP130629">
    <property type="protein sequence ID" value="XAO13475.1"/>
    <property type="molecule type" value="Genomic_DNA"/>
</dbReference>
<sequence>MILIDHIIRYFQRDVYLPKRCFATTWERMHPCGSCKCRLFCKAPPQRGVPVYIPIKQ</sequence>
<name>A0AB38ZMH7_9VIRU</name>